<feature type="transmembrane region" description="Helical" evidence="8">
    <location>
        <begin position="136"/>
        <end position="157"/>
    </location>
</feature>
<evidence type="ECO:0000256" key="1">
    <source>
        <dbReference type="ARBA" id="ARBA00004141"/>
    </source>
</evidence>
<sequence>MAVPLLVIVTATWLVSGESTAAREAAGAEQGLDKGGHFLLAVAVILVAAYVGGLLADRLGQPRVIGEICAGLALGPTALGRFAPGAADWLFPSGILPMLDGLAQVGLVFFMFGVGRELSGMRLRGTGKQALLISQASLLVPFAAGAAAGVPLARAFMGPAGNPVVFVLFVGCALSVTAFPVLARILTDLGLTRTRQGQLSLFAAAVGDGIVWLILTGLLAHLHGSGPAGVLLNGLLAAAITLFFLGPLRTWLARWARSRSAMAEGGESDAVTMVLLATGIAATATLTTLIGVHQLIGALLVGIAWPRGNARAVRVADRLSGTAKTVLLPFFFFGFGLTIDLGALRFDRTAVLALGALLVLAVVTKVFGAALLAVFTGMPRRPALTLGVLLNSRGLTELVILQIGYQAGVIDQRLLTLLTIVALVTTMMTRPLLQLLGPDAIEPAPDAPANGSGERRGASGRGDAPELVSLPD</sequence>
<feature type="transmembrane region" description="Helical" evidence="8">
    <location>
        <begin position="163"/>
        <end position="187"/>
    </location>
</feature>
<evidence type="ECO:0000256" key="5">
    <source>
        <dbReference type="ARBA" id="ARBA00023065"/>
    </source>
</evidence>
<reference evidence="10" key="1">
    <citation type="submission" date="2023-10" db="EMBL/GenBank/DDBJ databases">
        <title>Complete genome sequence of Streptomyces sp. JL1001.</title>
        <authorList>
            <person name="Jiang L."/>
        </authorList>
    </citation>
    <scope>NUCLEOTIDE SEQUENCE</scope>
    <source>
        <strain evidence="10">JL1001</strain>
    </source>
</reference>
<evidence type="ECO:0000313" key="10">
    <source>
        <dbReference type="EMBL" id="XCN14020.1"/>
    </source>
</evidence>
<feature type="region of interest" description="Disordered" evidence="7">
    <location>
        <begin position="442"/>
        <end position="472"/>
    </location>
</feature>
<proteinExistence type="predicted"/>
<evidence type="ECO:0000256" key="4">
    <source>
        <dbReference type="ARBA" id="ARBA00022989"/>
    </source>
</evidence>
<dbReference type="GO" id="GO:1902600">
    <property type="term" value="P:proton transmembrane transport"/>
    <property type="evidence" value="ECO:0007669"/>
    <property type="project" value="InterPro"/>
</dbReference>
<evidence type="ECO:0000256" key="2">
    <source>
        <dbReference type="ARBA" id="ARBA00022448"/>
    </source>
</evidence>
<dbReference type="Gene3D" id="1.20.1530.20">
    <property type="match status" value="1"/>
</dbReference>
<dbReference type="GO" id="GO:0015297">
    <property type="term" value="F:antiporter activity"/>
    <property type="evidence" value="ECO:0007669"/>
    <property type="project" value="InterPro"/>
</dbReference>
<dbReference type="InterPro" id="IPR050794">
    <property type="entry name" value="CPA2_transporter"/>
</dbReference>
<keyword evidence="5" id="KW-0406">Ion transport</keyword>
<feature type="domain" description="Cation/H+ exchanger transmembrane" evidence="9">
    <location>
        <begin position="47"/>
        <end position="433"/>
    </location>
</feature>
<keyword evidence="4 8" id="KW-1133">Transmembrane helix</keyword>
<feature type="transmembrane region" description="Helical" evidence="8">
    <location>
        <begin position="273"/>
        <end position="306"/>
    </location>
</feature>
<dbReference type="PANTHER" id="PTHR32468:SF0">
    <property type="entry name" value="K(+)_H(+) ANTIPORTER 1"/>
    <property type="match status" value="1"/>
</dbReference>
<dbReference type="GO" id="GO:0016020">
    <property type="term" value="C:membrane"/>
    <property type="evidence" value="ECO:0007669"/>
    <property type="project" value="UniProtKB-SubCell"/>
</dbReference>
<dbReference type="Pfam" id="PF00999">
    <property type="entry name" value="Na_H_Exchanger"/>
    <property type="match status" value="1"/>
</dbReference>
<dbReference type="EMBL" id="CP136798">
    <property type="protein sequence ID" value="XCN14020.1"/>
    <property type="molecule type" value="Genomic_DNA"/>
</dbReference>
<keyword evidence="3 8" id="KW-0812">Transmembrane</keyword>
<gene>
    <name evidence="10" type="ORF">R1Y80_10270</name>
</gene>
<feature type="transmembrane region" description="Helical" evidence="8">
    <location>
        <begin position="95"/>
        <end position="115"/>
    </location>
</feature>
<protein>
    <submittedName>
        <fullName evidence="10">Cation:proton antiporter</fullName>
    </submittedName>
</protein>
<feature type="compositionally biased region" description="Low complexity" evidence="7">
    <location>
        <begin position="442"/>
        <end position="452"/>
    </location>
</feature>
<keyword evidence="2" id="KW-0813">Transport</keyword>
<evidence type="ECO:0000256" key="7">
    <source>
        <dbReference type="SAM" id="MobiDB-lite"/>
    </source>
</evidence>
<dbReference type="InterPro" id="IPR038770">
    <property type="entry name" value="Na+/solute_symporter_sf"/>
</dbReference>
<keyword evidence="6 8" id="KW-0472">Membrane</keyword>
<evidence type="ECO:0000256" key="6">
    <source>
        <dbReference type="ARBA" id="ARBA00023136"/>
    </source>
</evidence>
<dbReference type="RefSeq" id="WP_354596882.1">
    <property type="nucleotide sequence ID" value="NZ_CP136798.1"/>
</dbReference>
<organism evidence="10">
    <name type="scientific">Streptomyces sp. JL1001</name>
    <dbReference type="NCBI Taxonomy" id="3078227"/>
    <lineage>
        <taxon>Bacteria</taxon>
        <taxon>Bacillati</taxon>
        <taxon>Actinomycetota</taxon>
        <taxon>Actinomycetes</taxon>
        <taxon>Kitasatosporales</taxon>
        <taxon>Streptomycetaceae</taxon>
        <taxon>Streptomyces</taxon>
    </lineage>
</organism>
<feature type="transmembrane region" description="Helical" evidence="8">
    <location>
        <begin position="199"/>
        <end position="222"/>
    </location>
</feature>
<feature type="transmembrane region" description="Helical" evidence="8">
    <location>
        <begin position="228"/>
        <end position="252"/>
    </location>
</feature>
<evidence type="ECO:0000259" key="9">
    <source>
        <dbReference type="Pfam" id="PF00999"/>
    </source>
</evidence>
<dbReference type="AlphaFoldDB" id="A0AAU8KGF0"/>
<feature type="transmembrane region" description="Helical" evidence="8">
    <location>
        <begin position="326"/>
        <end position="344"/>
    </location>
</feature>
<feature type="transmembrane region" description="Helical" evidence="8">
    <location>
        <begin position="37"/>
        <end position="57"/>
    </location>
</feature>
<feature type="transmembrane region" description="Helical" evidence="8">
    <location>
        <begin position="351"/>
        <end position="375"/>
    </location>
</feature>
<dbReference type="PANTHER" id="PTHR32468">
    <property type="entry name" value="CATION/H + ANTIPORTER"/>
    <property type="match status" value="1"/>
</dbReference>
<name>A0AAU8KGF0_9ACTN</name>
<dbReference type="InterPro" id="IPR006153">
    <property type="entry name" value="Cation/H_exchanger_TM"/>
</dbReference>
<evidence type="ECO:0000256" key="3">
    <source>
        <dbReference type="ARBA" id="ARBA00022692"/>
    </source>
</evidence>
<evidence type="ECO:0000256" key="8">
    <source>
        <dbReference type="SAM" id="Phobius"/>
    </source>
</evidence>
<accession>A0AAU8KGF0</accession>
<comment type="subcellular location">
    <subcellularLocation>
        <location evidence="1">Membrane</location>
        <topology evidence="1">Multi-pass membrane protein</topology>
    </subcellularLocation>
</comment>
<feature type="transmembrane region" description="Helical" evidence="8">
    <location>
        <begin position="64"/>
        <end position="83"/>
    </location>
</feature>